<evidence type="ECO:0000313" key="5">
    <source>
        <dbReference type="Proteomes" id="UP000887013"/>
    </source>
</evidence>
<dbReference type="Pfam" id="PF03128">
    <property type="entry name" value="CXCXC"/>
    <property type="match status" value="1"/>
</dbReference>
<name>A0A8X6U221_NEPPI</name>
<dbReference type="AlphaFoldDB" id="A0A8X6U221"/>
<accession>A0A8X6U221</accession>
<dbReference type="InterPro" id="IPR004153">
    <property type="entry name" value="CXCXC_repeat"/>
</dbReference>
<evidence type="ECO:0000256" key="1">
    <source>
        <dbReference type="ARBA" id="ARBA00004613"/>
    </source>
</evidence>
<comment type="caution">
    <text evidence="4">The sequence shown here is derived from an EMBL/GenBank/DDBJ whole genome shotgun (WGS) entry which is preliminary data.</text>
</comment>
<protein>
    <submittedName>
        <fullName evidence="4">Uncharacterized protein</fullName>
    </submittedName>
</protein>
<proteinExistence type="predicted"/>
<keyword evidence="5" id="KW-1185">Reference proteome</keyword>
<comment type="subcellular location">
    <subcellularLocation>
        <location evidence="1">Secreted</location>
    </subcellularLocation>
</comment>
<sequence length="68" mass="7993">MRQNLTIYKRCLIRNKVSIFLKRSSHFYKEKERTALGYKNVQILDPRFCSCVCCLLLNNPSLPLLPCT</sequence>
<gene>
    <name evidence="4" type="ORF">NPIL_587031</name>
</gene>
<organism evidence="4 5">
    <name type="scientific">Nephila pilipes</name>
    <name type="common">Giant wood spider</name>
    <name type="synonym">Nephila maculata</name>
    <dbReference type="NCBI Taxonomy" id="299642"/>
    <lineage>
        <taxon>Eukaryota</taxon>
        <taxon>Metazoa</taxon>
        <taxon>Ecdysozoa</taxon>
        <taxon>Arthropoda</taxon>
        <taxon>Chelicerata</taxon>
        <taxon>Arachnida</taxon>
        <taxon>Araneae</taxon>
        <taxon>Araneomorphae</taxon>
        <taxon>Entelegynae</taxon>
        <taxon>Araneoidea</taxon>
        <taxon>Nephilidae</taxon>
        <taxon>Nephila</taxon>
    </lineage>
</organism>
<keyword evidence="3" id="KW-0732">Signal</keyword>
<reference evidence="4" key="1">
    <citation type="submission" date="2020-08" db="EMBL/GenBank/DDBJ databases">
        <title>Multicomponent nature underlies the extraordinary mechanical properties of spider dragline silk.</title>
        <authorList>
            <person name="Kono N."/>
            <person name="Nakamura H."/>
            <person name="Mori M."/>
            <person name="Yoshida Y."/>
            <person name="Ohtoshi R."/>
            <person name="Malay A.D."/>
            <person name="Moran D.A.P."/>
            <person name="Tomita M."/>
            <person name="Numata K."/>
            <person name="Arakawa K."/>
        </authorList>
    </citation>
    <scope>NUCLEOTIDE SEQUENCE</scope>
</reference>
<evidence type="ECO:0000256" key="3">
    <source>
        <dbReference type="ARBA" id="ARBA00022729"/>
    </source>
</evidence>
<keyword evidence="2" id="KW-0964">Secreted</keyword>
<dbReference type="Proteomes" id="UP000887013">
    <property type="component" value="Unassembled WGS sequence"/>
</dbReference>
<dbReference type="EMBL" id="BMAW01117229">
    <property type="protein sequence ID" value="GFT74054.1"/>
    <property type="molecule type" value="Genomic_DNA"/>
</dbReference>
<evidence type="ECO:0000313" key="4">
    <source>
        <dbReference type="EMBL" id="GFT74054.1"/>
    </source>
</evidence>
<evidence type="ECO:0000256" key="2">
    <source>
        <dbReference type="ARBA" id="ARBA00022525"/>
    </source>
</evidence>